<organism evidence="1 2">
    <name type="scientific">Tanacetum coccineum</name>
    <dbReference type="NCBI Taxonomy" id="301880"/>
    <lineage>
        <taxon>Eukaryota</taxon>
        <taxon>Viridiplantae</taxon>
        <taxon>Streptophyta</taxon>
        <taxon>Embryophyta</taxon>
        <taxon>Tracheophyta</taxon>
        <taxon>Spermatophyta</taxon>
        <taxon>Magnoliopsida</taxon>
        <taxon>eudicotyledons</taxon>
        <taxon>Gunneridae</taxon>
        <taxon>Pentapetalae</taxon>
        <taxon>asterids</taxon>
        <taxon>campanulids</taxon>
        <taxon>Asterales</taxon>
        <taxon>Asteraceae</taxon>
        <taxon>Asteroideae</taxon>
        <taxon>Anthemideae</taxon>
        <taxon>Anthemidinae</taxon>
        <taxon>Tanacetum</taxon>
    </lineage>
</organism>
<sequence length="258" mass="29297">MDSILEKLGFGSKWHFWIHGCLCKARSSVLVNGSPTSEFEIFKGLRQGDPLSLFLSTFAMEGLHAITSKAEDMGLIKGATFGRDSMNVSHLMYADDVIFLGEWSWLNAQFFLSLRIGNGEFTRFWKDIWCGDKSLSLQFTCIFLLDSDRDCLVANRIPLNDWASVLRRNPRGGAELIQFEALQAVIRDVVLSNKCDSWIWSLDVSGGFSFASTRHFVDDQTLEIGLDATRWNKCIPIKVNVFIWRLALNKLPSRLNMK</sequence>
<keyword evidence="1" id="KW-0808">Transferase</keyword>
<keyword evidence="1" id="KW-0548">Nucleotidyltransferase</keyword>
<dbReference type="Proteomes" id="UP001151760">
    <property type="component" value="Unassembled WGS sequence"/>
</dbReference>
<evidence type="ECO:0000313" key="1">
    <source>
        <dbReference type="EMBL" id="GJT39823.1"/>
    </source>
</evidence>
<dbReference type="PANTHER" id="PTHR36617">
    <property type="entry name" value="PROTEIN, PUTATIVE-RELATED"/>
    <property type="match status" value="1"/>
</dbReference>
<reference evidence="1" key="1">
    <citation type="journal article" date="2022" name="Int. J. Mol. Sci.">
        <title>Draft Genome of Tanacetum Coccineum: Genomic Comparison of Closely Related Tanacetum-Family Plants.</title>
        <authorList>
            <person name="Yamashiro T."/>
            <person name="Shiraishi A."/>
            <person name="Nakayama K."/>
            <person name="Satake H."/>
        </authorList>
    </citation>
    <scope>NUCLEOTIDE SEQUENCE</scope>
</reference>
<name>A0ABQ5DNC5_9ASTR</name>
<proteinExistence type="predicted"/>
<reference evidence="1" key="2">
    <citation type="submission" date="2022-01" db="EMBL/GenBank/DDBJ databases">
        <authorList>
            <person name="Yamashiro T."/>
            <person name="Shiraishi A."/>
            <person name="Satake H."/>
            <person name="Nakayama K."/>
        </authorList>
    </citation>
    <scope>NUCLEOTIDE SEQUENCE</scope>
</reference>
<keyword evidence="2" id="KW-1185">Reference proteome</keyword>
<dbReference type="PANTHER" id="PTHR36617:SF15">
    <property type="entry name" value="REVERSE TRANSCRIPTASE ZINC-BINDING DOMAIN-CONTAINING PROTEIN"/>
    <property type="match status" value="1"/>
</dbReference>
<accession>A0ABQ5DNC5</accession>
<comment type="caution">
    <text evidence="1">The sequence shown here is derived from an EMBL/GenBank/DDBJ whole genome shotgun (WGS) entry which is preliminary data.</text>
</comment>
<gene>
    <name evidence="1" type="ORF">Tco_0939688</name>
</gene>
<dbReference type="EMBL" id="BQNB010015418">
    <property type="protein sequence ID" value="GJT39823.1"/>
    <property type="molecule type" value="Genomic_DNA"/>
</dbReference>
<evidence type="ECO:0000313" key="2">
    <source>
        <dbReference type="Proteomes" id="UP001151760"/>
    </source>
</evidence>
<dbReference type="GO" id="GO:0003964">
    <property type="term" value="F:RNA-directed DNA polymerase activity"/>
    <property type="evidence" value="ECO:0007669"/>
    <property type="project" value="UniProtKB-KW"/>
</dbReference>
<keyword evidence="1" id="KW-0695">RNA-directed DNA polymerase</keyword>
<protein>
    <submittedName>
        <fullName evidence="1">RNA-directed DNA polymerase, eukaryota</fullName>
    </submittedName>
</protein>